<reference evidence="2" key="1">
    <citation type="submission" date="2022-11" db="UniProtKB">
        <authorList>
            <consortium name="EnsemblMetazoa"/>
        </authorList>
    </citation>
    <scope>IDENTIFICATION</scope>
</reference>
<dbReference type="OMA" id="HSIDECK"/>
<dbReference type="GeneID" id="119724438"/>
<proteinExistence type="predicted"/>
<keyword evidence="3" id="KW-1185">Reference proteome</keyword>
<dbReference type="GO" id="GO:0007165">
    <property type="term" value="P:signal transduction"/>
    <property type="evidence" value="ECO:0007669"/>
    <property type="project" value="InterPro"/>
</dbReference>
<protein>
    <recommendedName>
        <fullName evidence="1">TIR domain-containing protein</fullName>
    </recommendedName>
</protein>
<name>A0A913ZJ95_PATMI</name>
<dbReference type="PROSITE" id="PS50104">
    <property type="entry name" value="TIR"/>
    <property type="match status" value="1"/>
</dbReference>
<evidence type="ECO:0000259" key="1">
    <source>
        <dbReference type="PROSITE" id="PS50104"/>
    </source>
</evidence>
<organism evidence="2 3">
    <name type="scientific">Patiria miniata</name>
    <name type="common">Bat star</name>
    <name type="synonym">Asterina miniata</name>
    <dbReference type="NCBI Taxonomy" id="46514"/>
    <lineage>
        <taxon>Eukaryota</taxon>
        <taxon>Metazoa</taxon>
        <taxon>Echinodermata</taxon>
        <taxon>Eleutherozoa</taxon>
        <taxon>Asterozoa</taxon>
        <taxon>Asteroidea</taxon>
        <taxon>Valvatacea</taxon>
        <taxon>Valvatida</taxon>
        <taxon>Asterinidae</taxon>
        <taxon>Patiria</taxon>
    </lineage>
</organism>
<dbReference type="Proteomes" id="UP000887568">
    <property type="component" value="Unplaced"/>
</dbReference>
<dbReference type="InterPro" id="IPR000157">
    <property type="entry name" value="TIR_dom"/>
</dbReference>
<dbReference type="AlphaFoldDB" id="A0A913ZJ95"/>
<dbReference type="RefSeq" id="XP_038051429.1">
    <property type="nucleotide sequence ID" value="XM_038195501.1"/>
</dbReference>
<evidence type="ECO:0000313" key="3">
    <source>
        <dbReference type="Proteomes" id="UP000887568"/>
    </source>
</evidence>
<dbReference type="InterPro" id="IPR035897">
    <property type="entry name" value="Toll_tir_struct_dom_sf"/>
</dbReference>
<accession>A0A913ZJ95</accession>
<sequence>MATASSKGEKVDVALFYHDSDEDKAKELRGALEKPQERTFTVKSCDDFPAGTYTIDNQIDLIEHSWCVVLIVTDRFVKDETNKFETYASLQHSIDECKYKVIPVKYSKGNIALNAIQGVKGSDPLDKQAGKIRKAVDNLKKESKKRELPIKKYQIKAELILDRAVELLRQQCDVDGNMKVLHQTMKDAVENRFEKNPKKDIRLDTECSCLRGKLWMTEIRQKKYWAVADPEPFNNIDRGSRHQHSDDIHQLYEPGGFIKLAWVFLFKKPMPTVDLSGSQIPSLCGYLDREALLRLLHRCSVFDIPAEKRPSIENVCHKRHIFFYVAMRLVYN</sequence>
<feature type="domain" description="TIR" evidence="1">
    <location>
        <begin position="9"/>
        <end position="143"/>
    </location>
</feature>
<dbReference type="Pfam" id="PF13676">
    <property type="entry name" value="TIR_2"/>
    <property type="match status" value="1"/>
</dbReference>
<dbReference type="EnsemblMetazoa" id="XM_038195501.1">
    <property type="protein sequence ID" value="XP_038051429.1"/>
    <property type="gene ID" value="LOC119724438"/>
</dbReference>
<evidence type="ECO:0000313" key="2">
    <source>
        <dbReference type="EnsemblMetazoa" id="XP_038051429.1"/>
    </source>
</evidence>
<dbReference type="Gene3D" id="3.40.50.10140">
    <property type="entry name" value="Toll/interleukin-1 receptor homology (TIR) domain"/>
    <property type="match status" value="1"/>
</dbReference>
<dbReference type="SUPFAM" id="SSF52200">
    <property type="entry name" value="Toll/Interleukin receptor TIR domain"/>
    <property type="match status" value="1"/>
</dbReference>